<accession>A0A3B0QYM7</accession>
<organism evidence="1">
    <name type="scientific">hydrothermal vent metagenome</name>
    <dbReference type="NCBI Taxonomy" id="652676"/>
    <lineage>
        <taxon>unclassified sequences</taxon>
        <taxon>metagenomes</taxon>
        <taxon>ecological metagenomes</taxon>
    </lineage>
</organism>
<reference evidence="1" key="1">
    <citation type="submission" date="2018-06" db="EMBL/GenBank/DDBJ databases">
        <authorList>
            <person name="Zhirakovskaya E."/>
        </authorList>
    </citation>
    <scope>NUCLEOTIDE SEQUENCE</scope>
</reference>
<proteinExistence type="predicted"/>
<dbReference type="EMBL" id="UOEC01000006">
    <property type="protein sequence ID" value="VAV86514.1"/>
    <property type="molecule type" value="Genomic_DNA"/>
</dbReference>
<dbReference type="AlphaFoldDB" id="A0A3B0QYM7"/>
<evidence type="ECO:0000313" key="1">
    <source>
        <dbReference type="EMBL" id="VAV86514.1"/>
    </source>
</evidence>
<protein>
    <submittedName>
        <fullName evidence="1">Uncharacterized protein</fullName>
    </submittedName>
</protein>
<name>A0A3B0QYM7_9ZZZZ</name>
<gene>
    <name evidence="1" type="ORF">MNBD_ALPHA08-645</name>
</gene>
<sequence length="100" mass="10974">MRFPKQTLVLTFAVAASVSLTGFSGKAVAEHDPSLNYGTQIDVGVRYPGDKALKEGTVRVKGPEKGAYIERCRWSLNPNLGKGFGLTQSCKRYTLRNTHD</sequence>